<keyword evidence="1" id="KW-0812">Transmembrane</keyword>
<evidence type="ECO:0000313" key="2">
    <source>
        <dbReference type="EMBL" id="MDR7666132.1"/>
    </source>
</evidence>
<reference evidence="3" key="1">
    <citation type="submission" date="2023-07" db="EMBL/GenBank/DDBJ databases">
        <title>Whole-genome sequencing of a new Methanosarcina sp. Z-7115.</title>
        <authorList>
            <person name="Zhilina T.N."/>
            <person name="Merkel A.Y."/>
        </authorList>
    </citation>
    <scope>NUCLEOTIDE SEQUENCE [LARGE SCALE GENOMIC DNA]</scope>
    <source>
        <strain evidence="3">Z-7115</strain>
    </source>
</reference>
<evidence type="ECO:0000313" key="3">
    <source>
        <dbReference type="Proteomes" id="UP001246244"/>
    </source>
</evidence>
<evidence type="ECO:0008006" key="4">
    <source>
        <dbReference type="Google" id="ProtNLM"/>
    </source>
</evidence>
<dbReference type="RefSeq" id="WP_310576160.1">
    <property type="nucleotide sequence ID" value="NZ_JAVKPK010000039.1"/>
</dbReference>
<organism evidence="2 3">
    <name type="scientific">Methanosarcina baikalica</name>
    <dbReference type="NCBI Taxonomy" id="3073890"/>
    <lineage>
        <taxon>Archaea</taxon>
        <taxon>Methanobacteriati</taxon>
        <taxon>Methanobacteriota</taxon>
        <taxon>Stenosarchaea group</taxon>
        <taxon>Methanomicrobia</taxon>
        <taxon>Methanosarcinales</taxon>
        <taxon>Methanosarcinaceae</taxon>
        <taxon>Methanosarcina</taxon>
    </lineage>
</organism>
<feature type="transmembrane region" description="Helical" evidence="1">
    <location>
        <begin position="12"/>
        <end position="37"/>
    </location>
</feature>
<dbReference type="EMBL" id="JAVKPK010000039">
    <property type="protein sequence ID" value="MDR7666132.1"/>
    <property type="molecule type" value="Genomic_DNA"/>
</dbReference>
<comment type="caution">
    <text evidence="2">The sequence shown here is derived from an EMBL/GenBank/DDBJ whole genome shotgun (WGS) entry which is preliminary data.</text>
</comment>
<keyword evidence="1" id="KW-1133">Transmembrane helix</keyword>
<gene>
    <name evidence="2" type="ORF">RG963_10175</name>
</gene>
<dbReference type="Proteomes" id="UP001246244">
    <property type="component" value="Unassembled WGS sequence"/>
</dbReference>
<proteinExistence type="predicted"/>
<sequence length="273" mass="31426">MTTDKIENNLMWQLIVTTLFLFLLVVVTPYLIISAILTQNHLLINNSTKYIDNNDLAGMYVNLISGLLMAFLTFMYVILTGNLVKQSKKSIAVSNEAIIQSKEANILSKEEITQSKKEHEIMYIQMRLEKLYYPLKIILNSYKISDKSPLSTETIPLLKAELNKLLPYLYLASESLSPILNDFIDLIYRNGVLIEDEVTKALDEHIQNEGQTEEVVENAKLHKLVGKIFTPEQWETLLNKKIVRASTLYLSILKTIDTDIEYYKNMLKERTTI</sequence>
<protein>
    <recommendedName>
        <fullName evidence="4">Phage abortive infection protein</fullName>
    </recommendedName>
</protein>
<accession>A0ABU2D2R0</accession>
<keyword evidence="1" id="KW-0472">Membrane</keyword>
<name>A0ABU2D2R0_9EURY</name>
<keyword evidence="3" id="KW-1185">Reference proteome</keyword>
<feature type="transmembrane region" description="Helical" evidence="1">
    <location>
        <begin position="57"/>
        <end position="79"/>
    </location>
</feature>
<evidence type="ECO:0000256" key="1">
    <source>
        <dbReference type="SAM" id="Phobius"/>
    </source>
</evidence>